<evidence type="ECO:0000256" key="1">
    <source>
        <dbReference type="SAM" id="MobiDB-lite"/>
    </source>
</evidence>
<feature type="compositionally biased region" description="Basic and acidic residues" evidence="1">
    <location>
        <begin position="247"/>
        <end position="268"/>
    </location>
</feature>
<dbReference type="KEGG" id="hme:HFX_6369"/>
<gene>
    <name evidence="2" type="ordered locus">HFX_6369</name>
</gene>
<feature type="region of interest" description="Disordered" evidence="1">
    <location>
        <begin position="243"/>
        <end position="268"/>
    </location>
</feature>
<protein>
    <submittedName>
        <fullName evidence="2">Uncharacterized protein</fullName>
    </submittedName>
</protein>
<sequence>MLRLTSSTATRLPNSFVRFVVCKIGSVMLFHLCFLDAGSVVRTVTDGRFEHRMVGHGLRKRHETARHEDDEEDEQHADDELPLVDVRREDVLRGDEDASANHRAVERPHTAEDGHHDDLTGVYPVEERRRDVAVVGGEQTARESRETAGNDEGAALVRRHVVADERCSLFALTDGLQDRPERRANEAAGQQVRPHDDREEEVVLDDAAVDGEHAERNLERVRVDTDTGETVEHVDTEQAVRAAGEVELEHGVVEQLREREGNHREEHP</sequence>
<evidence type="ECO:0000313" key="2">
    <source>
        <dbReference type="EMBL" id="AFK21488.1"/>
    </source>
</evidence>
<dbReference type="EMBL" id="CP001871">
    <property type="protein sequence ID" value="AFK21488.1"/>
    <property type="molecule type" value="Genomic_DNA"/>
</dbReference>
<feature type="region of interest" description="Disordered" evidence="1">
    <location>
        <begin position="57"/>
        <end position="119"/>
    </location>
</feature>
<accession>I3RB78</accession>
<dbReference type="AlphaFoldDB" id="I3RB78"/>
<proteinExistence type="predicted"/>
<feature type="compositionally biased region" description="Acidic residues" evidence="1">
    <location>
        <begin position="69"/>
        <end position="82"/>
    </location>
</feature>
<feature type="compositionally biased region" description="Basic and acidic residues" evidence="1">
    <location>
        <begin position="85"/>
        <end position="119"/>
    </location>
</feature>
<evidence type="ECO:0000313" key="3">
    <source>
        <dbReference type="Proteomes" id="UP000006469"/>
    </source>
</evidence>
<organism evidence="2 3">
    <name type="scientific">Haloferax mediterranei (strain ATCC 33500 / DSM 1411 / JCM 8866 / NBRC 14739 / NCIMB 2177 / R-4)</name>
    <name type="common">Halobacterium mediterranei</name>
    <dbReference type="NCBI Taxonomy" id="523841"/>
    <lineage>
        <taxon>Archaea</taxon>
        <taxon>Methanobacteriati</taxon>
        <taxon>Methanobacteriota</taxon>
        <taxon>Stenosarchaea group</taxon>
        <taxon>Halobacteria</taxon>
        <taxon>Halobacteriales</taxon>
        <taxon>Haloferacaceae</taxon>
        <taxon>Haloferax</taxon>
    </lineage>
</organism>
<dbReference type="Proteomes" id="UP000006469">
    <property type="component" value="Plasmid pHM500"/>
</dbReference>
<name>I3RB78_HALMT</name>
<reference evidence="2 3" key="1">
    <citation type="journal article" date="2012" name="J. Bacteriol.">
        <title>Complete genome sequence of the metabolically versatile halophilic archaeon Haloferax mediterranei, a poly(3-hydroxybutyrate-co-3-hydroxyvalerate) producer.</title>
        <authorList>
            <person name="Han J."/>
            <person name="Zhang F."/>
            <person name="Hou J."/>
            <person name="Liu X."/>
            <person name="Li M."/>
            <person name="Liu H."/>
            <person name="Cai L."/>
            <person name="Zhang B."/>
            <person name="Chen Y."/>
            <person name="Zhou J."/>
            <person name="Hu S."/>
            <person name="Xiang H."/>
        </authorList>
    </citation>
    <scope>NUCLEOTIDE SEQUENCE [LARGE SCALE GENOMIC DNA]</scope>
    <source>
        <strain evidence="3">ATCC 33500 / DSM 1411 / JCM 8866 / NBRC 14739 / NCIMB 2177 / R-4</strain>
        <plasmid evidence="3">pHM500</plasmid>
    </source>
</reference>
<dbReference type="HOGENOM" id="CLU_1036669_0_0_2"/>
<geneLocation type="plasmid" evidence="2 3">
    <name>pHM500</name>
</geneLocation>
<keyword evidence="2" id="KW-0614">Plasmid</keyword>